<evidence type="ECO:0000313" key="3">
    <source>
        <dbReference type="Proteomes" id="UP001499852"/>
    </source>
</evidence>
<sequence>MPSFSKTLLPALALLTGLSACATVKRLTPDLTKIPVPPMPSFSTLKKVTRILPGMPDSDKAAEDDPQMPFNSRGTLGYGHTLRLHVYEGSRSTNRIYNGVAMIDSSGVIDFGDEIGSAKIGGATLPEAVAALTSTFRVGMRITRPVTVHILSVEDVPVVSITGDVIKDEFIPAWEDMTIKQAVTVAGGRKVGSTNQGIYLIREGQRRYYPSLEAADEREPEPGDIIYLSPDL</sequence>
<proteinExistence type="predicted"/>
<keyword evidence="3" id="KW-1185">Reference proteome</keyword>
<dbReference type="Proteomes" id="UP001499852">
    <property type="component" value="Unassembled WGS sequence"/>
</dbReference>
<evidence type="ECO:0000313" key="2">
    <source>
        <dbReference type="EMBL" id="GAA5137679.1"/>
    </source>
</evidence>
<feature type="chain" id="PRO_5046495945" description="Polysaccharide export outer membrane protein" evidence="1">
    <location>
        <begin position="23"/>
        <end position="232"/>
    </location>
</feature>
<feature type="signal peptide" evidence="1">
    <location>
        <begin position="1"/>
        <end position="22"/>
    </location>
</feature>
<evidence type="ECO:0000256" key="1">
    <source>
        <dbReference type="SAM" id="SignalP"/>
    </source>
</evidence>
<evidence type="ECO:0008006" key="4">
    <source>
        <dbReference type="Google" id="ProtNLM"/>
    </source>
</evidence>
<protein>
    <recommendedName>
        <fullName evidence="4">Polysaccharide export outer membrane protein</fullName>
    </recommendedName>
</protein>
<accession>A0ABP9P4D0</accession>
<organism evidence="2 3">
    <name type="scientific">Prosthecobacter algae</name>
    <dbReference type="NCBI Taxonomy" id="1144682"/>
    <lineage>
        <taxon>Bacteria</taxon>
        <taxon>Pseudomonadati</taxon>
        <taxon>Verrucomicrobiota</taxon>
        <taxon>Verrucomicrobiia</taxon>
        <taxon>Verrucomicrobiales</taxon>
        <taxon>Verrucomicrobiaceae</taxon>
        <taxon>Prosthecobacter</taxon>
    </lineage>
</organism>
<comment type="caution">
    <text evidence="2">The sequence shown here is derived from an EMBL/GenBank/DDBJ whole genome shotgun (WGS) entry which is preliminary data.</text>
</comment>
<name>A0ABP9P4D0_9BACT</name>
<gene>
    <name evidence="2" type="ORF">GCM10023213_14870</name>
</gene>
<dbReference type="RefSeq" id="WP_345735743.1">
    <property type="nucleotide sequence ID" value="NZ_BAABIA010000003.1"/>
</dbReference>
<dbReference type="PROSITE" id="PS51257">
    <property type="entry name" value="PROKAR_LIPOPROTEIN"/>
    <property type="match status" value="1"/>
</dbReference>
<keyword evidence="1" id="KW-0732">Signal</keyword>
<dbReference type="EMBL" id="BAABIA010000003">
    <property type="protein sequence ID" value="GAA5137679.1"/>
    <property type="molecule type" value="Genomic_DNA"/>
</dbReference>
<reference evidence="3" key="1">
    <citation type="journal article" date="2019" name="Int. J. Syst. Evol. Microbiol.">
        <title>The Global Catalogue of Microorganisms (GCM) 10K type strain sequencing project: providing services to taxonomists for standard genome sequencing and annotation.</title>
        <authorList>
            <consortium name="The Broad Institute Genomics Platform"/>
            <consortium name="The Broad Institute Genome Sequencing Center for Infectious Disease"/>
            <person name="Wu L."/>
            <person name="Ma J."/>
        </authorList>
    </citation>
    <scope>NUCLEOTIDE SEQUENCE [LARGE SCALE GENOMIC DNA]</scope>
    <source>
        <strain evidence="3">JCM 18053</strain>
    </source>
</reference>